<accession>A0A7S7NWA1</accession>
<dbReference type="EMBL" id="CP063849">
    <property type="protein sequence ID" value="QOY90359.1"/>
    <property type="molecule type" value="Genomic_DNA"/>
</dbReference>
<gene>
    <name evidence="2" type="ORF">IRI77_10505</name>
</gene>
<feature type="signal peptide" evidence="1">
    <location>
        <begin position="1"/>
        <end position="18"/>
    </location>
</feature>
<dbReference type="Proteomes" id="UP000593892">
    <property type="component" value="Chromosome"/>
</dbReference>
<dbReference type="KEGG" id="pfer:IRI77_10505"/>
<dbReference type="RefSeq" id="WP_194452024.1">
    <property type="nucleotide sequence ID" value="NZ_CP063849.1"/>
</dbReference>
<evidence type="ECO:0000313" key="2">
    <source>
        <dbReference type="EMBL" id="QOY90359.1"/>
    </source>
</evidence>
<keyword evidence="1" id="KW-0732">Signal</keyword>
<feature type="chain" id="PRO_5032539599" evidence="1">
    <location>
        <begin position="19"/>
        <end position="88"/>
    </location>
</feature>
<sequence>MQPILRILFLGFSLLCVAAPTDKPVVDVDYQRNLKLWRAQKSILAAYEYVEQAEQDSRRGLGEHSSKARALLQQAAREIKIASLAGKP</sequence>
<organism evidence="2 3">
    <name type="scientific">Paludibaculum fermentans</name>
    <dbReference type="NCBI Taxonomy" id="1473598"/>
    <lineage>
        <taxon>Bacteria</taxon>
        <taxon>Pseudomonadati</taxon>
        <taxon>Acidobacteriota</taxon>
        <taxon>Terriglobia</taxon>
        <taxon>Bryobacterales</taxon>
        <taxon>Bryobacteraceae</taxon>
        <taxon>Paludibaculum</taxon>
    </lineage>
</organism>
<proteinExistence type="predicted"/>
<keyword evidence="3" id="KW-1185">Reference proteome</keyword>
<evidence type="ECO:0000256" key="1">
    <source>
        <dbReference type="SAM" id="SignalP"/>
    </source>
</evidence>
<name>A0A7S7NWA1_PALFE</name>
<reference evidence="2 3" key="1">
    <citation type="submission" date="2020-10" db="EMBL/GenBank/DDBJ databases">
        <title>Complete genome sequence of Paludibaculum fermentans P105T, a facultatively anaerobic acidobacterium capable of dissimilatory Fe(III) reduction.</title>
        <authorList>
            <person name="Dedysh S.N."/>
            <person name="Beletsky A.V."/>
            <person name="Kulichevskaya I.S."/>
            <person name="Mardanov A.V."/>
            <person name="Ravin N.V."/>
        </authorList>
    </citation>
    <scope>NUCLEOTIDE SEQUENCE [LARGE SCALE GENOMIC DNA]</scope>
    <source>
        <strain evidence="2 3">P105</strain>
    </source>
</reference>
<evidence type="ECO:0000313" key="3">
    <source>
        <dbReference type="Proteomes" id="UP000593892"/>
    </source>
</evidence>
<dbReference type="AlphaFoldDB" id="A0A7S7NWA1"/>
<protein>
    <submittedName>
        <fullName evidence="2">Uncharacterized protein</fullName>
    </submittedName>
</protein>